<accession>A0ACD6ATI9</accession>
<name>A0ACD6ATI9_AVESA</name>
<sequence length="369" mass="42203">MIKHIRKQKLKDFKKFIYERMEPDEFEERWAAFLLLYGVSEQDAWFSRMYELRGKWAAAYTKGGYFLRMSSNQRSESLNSGLHNHLDRMMSMVDLLEHSQYFMSRIRRNEGELDAKASQSVPFTRISDHPLLKSAARIYTPEIFKWVKEQFVKSGGWEIRQMTQEDASLVRWTMQAKFGLVPERNGSTQVWFDQMDRYRQLRNKANSVLFRVSLSTEKSNRVLDFFDSISDDEADNAENDDSSNNGENNVATKFGPLPAYFSSSSKAFHGKVLDPLPIKPRGAPSKKRPKAFHERFNSRDRADDGDARSRFSQLAAACAPLDEGGDNLMGISSWAGQRRRQGLVAPQDRQTGPAASVIPFAAVITVVSL</sequence>
<evidence type="ECO:0000313" key="2">
    <source>
        <dbReference type="Proteomes" id="UP001732700"/>
    </source>
</evidence>
<protein>
    <submittedName>
        <fullName evidence="1">Uncharacterized protein</fullName>
    </submittedName>
</protein>
<dbReference type="Proteomes" id="UP001732700">
    <property type="component" value="Unassembled WGS sequence"/>
</dbReference>
<keyword evidence="2" id="KW-1185">Reference proteome</keyword>
<evidence type="ECO:0000313" key="1">
    <source>
        <dbReference type="EnsemblPlants" id="AVESA.00010b.r2.UnG1441070.1.CDS"/>
    </source>
</evidence>
<dbReference type="EnsemblPlants" id="AVESA.00010b.r2.UnG1441070.1">
    <property type="protein sequence ID" value="AVESA.00010b.r2.UnG1441070.1.CDS"/>
    <property type="gene ID" value="AVESA.00010b.r2.UnG1441070"/>
</dbReference>
<reference evidence="1" key="1">
    <citation type="submission" date="2025-09" db="UniProtKB">
        <authorList>
            <consortium name="EnsemblPlants"/>
        </authorList>
    </citation>
    <scope>IDENTIFICATION</scope>
</reference>
<proteinExistence type="predicted"/>
<organism evidence="1 2">
    <name type="scientific">Avena sativa</name>
    <name type="common">Oat</name>
    <dbReference type="NCBI Taxonomy" id="4498"/>
    <lineage>
        <taxon>Eukaryota</taxon>
        <taxon>Viridiplantae</taxon>
        <taxon>Streptophyta</taxon>
        <taxon>Embryophyta</taxon>
        <taxon>Tracheophyta</taxon>
        <taxon>Spermatophyta</taxon>
        <taxon>Magnoliopsida</taxon>
        <taxon>Liliopsida</taxon>
        <taxon>Poales</taxon>
        <taxon>Poaceae</taxon>
        <taxon>BOP clade</taxon>
        <taxon>Pooideae</taxon>
        <taxon>Poodae</taxon>
        <taxon>Poeae</taxon>
        <taxon>Poeae Chloroplast Group 1 (Aveneae type)</taxon>
        <taxon>Aveninae</taxon>
        <taxon>Avena</taxon>
    </lineage>
</organism>